<evidence type="ECO:0000256" key="1">
    <source>
        <dbReference type="SAM" id="Phobius"/>
    </source>
</evidence>
<feature type="transmembrane region" description="Helical" evidence="1">
    <location>
        <begin position="167"/>
        <end position="185"/>
    </location>
</feature>
<protein>
    <submittedName>
        <fullName evidence="2">Putative integral membrane protein (TIGR02206 family)</fullName>
    </submittedName>
</protein>
<dbReference type="NCBIfam" id="TIGR02206">
    <property type="entry name" value="intg_mem_TP0381"/>
    <property type="match status" value="1"/>
</dbReference>
<evidence type="ECO:0000313" key="3">
    <source>
        <dbReference type="Proteomes" id="UP000284892"/>
    </source>
</evidence>
<gene>
    <name evidence="2" type="ORF">BXY80_2486</name>
</gene>
<organism evidence="2 3">
    <name type="scientific">Ichthyenterobacterium magnum</name>
    <dbReference type="NCBI Taxonomy" id="1230530"/>
    <lineage>
        <taxon>Bacteria</taxon>
        <taxon>Pseudomonadati</taxon>
        <taxon>Bacteroidota</taxon>
        <taxon>Flavobacteriia</taxon>
        <taxon>Flavobacteriales</taxon>
        <taxon>Flavobacteriaceae</taxon>
        <taxon>Ichthyenterobacterium</taxon>
    </lineage>
</organism>
<dbReference type="RefSeq" id="WP_245977301.1">
    <property type="nucleotide sequence ID" value="NZ_RAQJ01000006.1"/>
</dbReference>
<evidence type="ECO:0000313" key="2">
    <source>
        <dbReference type="EMBL" id="RKE90896.1"/>
    </source>
</evidence>
<keyword evidence="1" id="KW-1133">Transmembrane helix</keyword>
<dbReference type="InterPro" id="IPR011737">
    <property type="entry name" value="CHP02206_TP0381"/>
</dbReference>
<name>A0A420DFC4_9FLAO</name>
<dbReference type="EMBL" id="RAQJ01000006">
    <property type="protein sequence ID" value="RKE90896.1"/>
    <property type="molecule type" value="Genomic_DNA"/>
</dbReference>
<feature type="transmembrane region" description="Helical" evidence="1">
    <location>
        <begin position="81"/>
        <end position="98"/>
    </location>
</feature>
<keyword evidence="1" id="KW-0812">Transmembrane</keyword>
<dbReference type="Pfam" id="PF14808">
    <property type="entry name" value="TMEM164"/>
    <property type="match status" value="1"/>
</dbReference>
<feature type="transmembrane region" description="Helical" evidence="1">
    <location>
        <begin position="20"/>
        <end position="38"/>
    </location>
</feature>
<keyword evidence="1" id="KW-0472">Membrane</keyword>
<proteinExistence type="predicted"/>
<dbReference type="Proteomes" id="UP000284892">
    <property type="component" value="Unassembled WGS sequence"/>
</dbReference>
<feature type="transmembrane region" description="Helical" evidence="1">
    <location>
        <begin position="135"/>
        <end position="155"/>
    </location>
</feature>
<feature type="transmembrane region" description="Helical" evidence="1">
    <location>
        <begin position="208"/>
        <end position="233"/>
    </location>
</feature>
<reference evidence="2 3" key="1">
    <citation type="submission" date="2018-09" db="EMBL/GenBank/DDBJ databases">
        <title>Genomic Encyclopedia of Archaeal and Bacterial Type Strains, Phase II (KMG-II): from individual species to whole genera.</title>
        <authorList>
            <person name="Goeker M."/>
        </authorList>
    </citation>
    <scope>NUCLEOTIDE SEQUENCE [LARGE SCALE GENOMIC DNA]</scope>
    <source>
        <strain evidence="2 3">DSM 26283</strain>
    </source>
</reference>
<feature type="transmembrane region" description="Helical" evidence="1">
    <location>
        <begin position="105"/>
        <end position="123"/>
    </location>
</feature>
<keyword evidence="3" id="KW-1185">Reference proteome</keyword>
<sequence>MIAISRFFLLQRVSIGSLEHLTPIIVAALFSIWFIRRAKKLQSLDQQQKNLHWFAIGVSLTVVCFHLYQIFNTNYNVKTDLPLYLCSLLALLIPLFTYYRKYWMFEVLVFLIISGTLQGVITPDIPEGFPSFDYFRYWVVHLGLLIIIFYAIFVFKMKPKFKSVFKSFFVLQFYVLIIIATNYMLDANYFYLNKKPESASLLDYFGDWPYYIIVVQIIVIPLFMLIYLPFYIFKKQSKLH</sequence>
<dbReference type="AlphaFoldDB" id="A0A420DFC4"/>
<comment type="caution">
    <text evidence="2">The sequence shown here is derived from an EMBL/GenBank/DDBJ whole genome shotgun (WGS) entry which is preliminary data.</text>
</comment>
<accession>A0A420DFC4</accession>
<feature type="transmembrane region" description="Helical" evidence="1">
    <location>
        <begin position="50"/>
        <end position="69"/>
    </location>
</feature>